<evidence type="ECO:0000256" key="4">
    <source>
        <dbReference type="ARBA" id="ARBA00032976"/>
    </source>
</evidence>
<dbReference type="PANTHER" id="PTHR10587">
    <property type="entry name" value="GLYCOSYL TRANSFERASE-RELATED"/>
    <property type="match status" value="1"/>
</dbReference>
<evidence type="ECO:0000313" key="6">
    <source>
        <dbReference type="EMBL" id="MFL9842697.1"/>
    </source>
</evidence>
<evidence type="ECO:0000256" key="2">
    <source>
        <dbReference type="ARBA" id="ARBA00010973"/>
    </source>
</evidence>
<dbReference type="SUPFAM" id="SSF88713">
    <property type="entry name" value="Glycoside hydrolase/deacetylase"/>
    <property type="match status" value="1"/>
</dbReference>
<accession>A0ABW8YRX7</accession>
<dbReference type="EMBL" id="JBELQC010000003">
    <property type="protein sequence ID" value="MFL9842697.1"/>
    <property type="molecule type" value="Genomic_DNA"/>
</dbReference>
<evidence type="ECO:0000256" key="1">
    <source>
        <dbReference type="ARBA" id="ARBA00003236"/>
    </source>
</evidence>
<organism evidence="6 7">
    <name type="scientific">Sphingomonas plantiphila</name>
    <dbReference type="NCBI Taxonomy" id="3163295"/>
    <lineage>
        <taxon>Bacteria</taxon>
        <taxon>Pseudomonadati</taxon>
        <taxon>Pseudomonadota</taxon>
        <taxon>Alphaproteobacteria</taxon>
        <taxon>Sphingomonadales</taxon>
        <taxon>Sphingomonadaceae</taxon>
        <taxon>Sphingomonas</taxon>
    </lineage>
</organism>
<dbReference type="PANTHER" id="PTHR10587:SF137">
    <property type="entry name" value="4-DEOXY-4-FORMAMIDO-L-ARABINOSE-PHOSPHOUNDECAPRENOL DEFORMYLASE ARND-RELATED"/>
    <property type="match status" value="1"/>
</dbReference>
<dbReference type="Gene3D" id="3.20.20.370">
    <property type="entry name" value="Glycoside hydrolase/deacetylase"/>
    <property type="match status" value="1"/>
</dbReference>
<gene>
    <name evidence="6" type="ORF">ABS767_17130</name>
</gene>
<proteinExistence type="inferred from homology"/>
<dbReference type="Proteomes" id="UP001629244">
    <property type="component" value="Unassembled WGS sequence"/>
</dbReference>
<reference evidence="6 7" key="1">
    <citation type="submission" date="2024-06" db="EMBL/GenBank/DDBJ databases">
        <authorList>
            <person name="Kaempfer P."/>
            <person name="Viver T."/>
        </authorList>
    </citation>
    <scope>NUCLEOTIDE SEQUENCE [LARGE SCALE GENOMIC DNA]</scope>
    <source>
        <strain evidence="6 7">ST-64</strain>
    </source>
</reference>
<evidence type="ECO:0000256" key="3">
    <source>
        <dbReference type="ARBA" id="ARBA00020071"/>
    </source>
</evidence>
<protein>
    <recommendedName>
        <fullName evidence="3">Chitooligosaccharide deacetylase</fullName>
    </recommendedName>
    <alternativeName>
        <fullName evidence="4">Nodulation protein B</fullName>
    </alternativeName>
</protein>
<comment type="similarity">
    <text evidence="2">Belongs to the polysaccharide deacetylase family.</text>
</comment>
<feature type="domain" description="NodB homology" evidence="5">
    <location>
        <begin position="46"/>
        <end position="224"/>
    </location>
</feature>
<dbReference type="InterPro" id="IPR050248">
    <property type="entry name" value="Polysacc_deacetylase_ArnD"/>
</dbReference>
<comment type="function">
    <text evidence="1">Is involved in generating a small heat-stable compound (Nod), an acylated oligomer of N-acetylglucosamine, that stimulates mitosis in various plant protoplasts.</text>
</comment>
<dbReference type="InterPro" id="IPR002509">
    <property type="entry name" value="NODB_dom"/>
</dbReference>
<evidence type="ECO:0000313" key="7">
    <source>
        <dbReference type="Proteomes" id="UP001629244"/>
    </source>
</evidence>
<dbReference type="Pfam" id="PF01522">
    <property type="entry name" value="Polysacc_deac_1"/>
    <property type="match status" value="1"/>
</dbReference>
<evidence type="ECO:0000259" key="5">
    <source>
        <dbReference type="PROSITE" id="PS51677"/>
    </source>
</evidence>
<keyword evidence="7" id="KW-1185">Reference proteome</keyword>
<dbReference type="InterPro" id="IPR011330">
    <property type="entry name" value="Glyco_hydro/deAcase_b/a-brl"/>
</dbReference>
<sequence>MKRRWIVATALVVTLTGAAWGLKAAMQARCWAFGAPVLCRIESDEKLVALSFDDGPTRAGLDAILPVLAKHGARATFFVIGAEVESYPDGVRRIAAAGHEVGNHSFDHRRMISPFSTAYRDALAHTDRAIAAAGAPQPKLFRPPYGIKFTGLARALDGKTIAMWDFEEPVARPGGARAYADAVVAAARPGSIILIHPMYASRTIEREALPHVLTGLKSRGFRIVTVSDLAARGRADAISRR</sequence>
<dbReference type="RefSeq" id="WP_408080583.1">
    <property type="nucleotide sequence ID" value="NZ_JBELQC010000003.1"/>
</dbReference>
<dbReference type="PROSITE" id="PS51677">
    <property type="entry name" value="NODB"/>
    <property type="match status" value="1"/>
</dbReference>
<comment type="caution">
    <text evidence="6">The sequence shown here is derived from an EMBL/GenBank/DDBJ whole genome shotgun (WGS) entry which is preliminary data.</text>
</comment>
<name>A0ABW8YRX7_9SPHN</name>